<keyword evidence="2" id="KW-1185">Reference proteome</keyword>
<sequence length="233" mass="26350">MDNAAIEFLSLLKNRSSQQIRDAFVQLDDSAKKHVLEWLFKQSSNPEVYSDMQGLSVLLIDGDSIPTGFMSSLVEEDRFAFFYLALQSKQLLQMQNHQGNTLLHLMFANPKKTTPPFNFIRSLLLFERNEDIAKCLTVRNQQGLTPIETYLAHHASLAPIATPEMGALIGLMEAEKSRRASVDLNNLGLILKHLCHVHGKTTLLNAKHRLILLGAYFNYSESDIEQRIHAALF</sequence>
<organism evidence="1 2">
    <name type="scientific">Pseudoalteromonas xiamenensis</name>
    <dbReference type="NCBI Taxonomy" id="882626"/>
    <lineage>
        <taxon>Bacteria</taxon>
        <taxon>Pseudomonadati</taxon>
        <taxon>Pseudomonadota</taxon>
        <taxon>Gammaproteobacteria</taxon>
        <taxon>Alteromonadales</taxon>
        <taxon>Pseudoalteromonadaceae</taxon>
        <taxon>Pseudoalteromonas</taxon>
    </lineage>
</organism>
<dbReference type="EMBL" id="CP072133">
    <property type="protein sequence ID" value="QTH71311.1"/>
    <property type="molecule type" value="Genomic_DNA"/>
</dbReference>
<accession>A0A975DGA0</accession>
<protein>
    <submittedName>
        <fullName evidence="1">Uncharacterized protein</fullName>
    </submittedName>
</protein>
<reference evidence="1" key="1">
    <citation type="submission" date="2021-03" db="EMBL/GenBank/DDBJ databases">
        <title>Complete Genome of Pseudoalteromonas xiamenensis STKMTI.2, a new potential marine bacterium producing anti-Vibrio compounds.</title>
        <authorList>
            <person name="Handayani D.P."/>
            <person name="Isnansetyo A."/>
            <person name="Istiqomah I."/>
            <person name="Jumina J."/>
        </authorList>
    </citation>
    <scope>NUCLEOTIDE SEQUENCE</scope>
    <source>
        <strain evidence="1">STKMTI.2</strain>
    </source>
</reference>
<evidence type="ECO:0000313" key="1">
    <source>
        <dbReference type="EMBL" id="QTH71311.1"/>
    </source>
</evidence>
<dbReference type="Proteomes" id="UP000664904">
    <property type="component" value="Chromosome"/>
</dbReference>
<dbReference type="AlphaFoldDB" id="A0A975DGA0"/>
<proteinExistence type="predicted"/>
<gene>
    <name evidence="1" type="ORF">J5O05_16210</name>
</gene>
<name>A0A975DGA0_9GAMM</name>
<evidence type="ECO:0000313" key="2">
    <source>
        <dbReference type="Proteomes" id="UP000664904"/>
    </source>
</evidence>
<dbReference type="KEGG" id="pxi:J5O05_16210"/>
<dbReference type="RefSeq" id="WP_208842952.1">
    <property type="nucleotide sequence ID" value="NZ_CP072133.1"/>
</dbReference>